<dbReference type="Pfam" id="PF01960">
    <property type="entry name" value="ArgJ"/>
    <property type="match status" value="1"/>
</dbReference>
<dbReference type="NCBIfam" id="NF003802">
    <property type="entry name" value="PRK05388.1"/>
    <property type="match status" value="1"/>
</dbReference>
<feature type="binding site" evidence="6">
    <location>
        <position position="288"/>
    </location>
    <ligand>
        <name>substrate</name>
    </ligand>
</feature>
<feature type="binding site" evidence="6">
    <location>
        <position position="192"/>
    </location>
    <ligand>
        <name>substrate</name>
    </ligand>
</feature>
<feature type="site" description="Cleavage; by autolysis" evidence="6">
    <location>
        <begin position="202"/>
        <end position="203"/>
    </location>
</feature>
<sequence>MKARPASYRWVPEHAHVAPAADAALPAGFRCAGVSGGIKPNGDKDVAILVCDAAEAVSAARFTRSSVIAAPVQVTQQRTRLDGLRAVVANSGNANAATGNRGLDEAARMQGAASMVGGVPTDAVAVASTGVIGVQLDGNKVVQALVGAREELRADGVDDFTDAISTTDAFRKTVAFDVALSGGTVRLTAQAKGAGMIQPGFATMLCFAQTDAVLSAETADLLLGVCVKRSFERISVDGQLSTNDTAILMASGASGIEVAPQSEDELRFGEALDAALRTLALDMAADGEGAERLGRVVVRCDDAEEAEIVARAVANSPLVKTALFGQDPNWGRIAQAVGAALPGRAPLDFDIAIEGVPVAKGGQAARFDEEALIEAVGGDQVEYVIELGEERTAETEVFFSDFGYEYVRINAEYTT</sequence>
<keyword evidence="5 6" id="KW-0012">Acyltransferase</keyword>
<gene>
    <name evidence="6 7" type="primary">argJ</name>
    <name evidence="7" type="ORF">LRS13_16155</name>
</gene>
<dbReference type="Gene3D" id="3.60.70.12">
    <property type="entry name" value="L-amino peptidase D-ALA esterase/amidase"/>
    <property type="match status" value="1"/>
</dbReference>
<dbReference type="RefSeq" id="WP_353862773.1">
    <property type="nucleotide sequence ID" value="NZ_CP088295.1"/>
</dbReference>
<feature type="binding site" evidence="6">
    <location>
        <position position="410"/>
    </location>
    <ligand>
        <name>substrate</name>
    </ligand>
</feature>
<keyword evidence="6" id="KW-0028">Amino-acid biosynthesis</keyword>
<feature type="active site" description="Nucleophile" evidence="6">
    <location>
        <position position="203"/>
    </location>
</feature>
<comment type="subunit">
    <text evidence="2 6">Heterotetramer of two alpha and two beta chains.</text>
</comment>
<keyword evidence="3 6" id="KW-0808">Transferase</keyword>
<dbReference type="EC" id="2.3.1.1" evidence="6"/>
<feature type="site" description="Involved in the stabilization of negative charge on the oxyanion by the formation of the oxyanion hole" evidence="6">
    <location>
        <position position="129"/>
    </location>
</feature>
<evidence type="ECO:0000256" key="2">
    <source>
        <dbReference type="ARBA" id="ARBA00011475"/>
    </source>
</evidence>
<proteinExistence type="inferred from homology"/>
<dbReference type="Proteomes" id="UP001058860">
    <property type="component" value="Chromosome"/>
</dbReference>
<evidence type="ECO:0000313" key="7">
    <source>
        <dbReference type="EMBL" id="UUY02240.1"/>
    </source>
</evidence>
<evidence type="ECO:0000256" key="5">
    <source>
        <dbReference type="ARBA" id="ARBA00023315"/>
    </source>
</evidence>
<evidence type="ECO:0000256" key="4">
    <source>
        <dbReference type="ARBA" id="ARBA00022813"/>
    </source>
</evidence>
<comment type="catalytic activity">
    <reaction evidence="6">
        <text>L-glutamate + acetyl-CoA = N-acetyl-L-glutamate + CoA + H(+)</text>
        <dbReference type="Rhea" id="RHEA:24292"/>
        <dbReference type="ChEBI" id="CHEBI:15378"/>
        <dbReference type="ChEBI" id="CHEBI:29985"/>
        <dbReference type="ChEBI" id="CHEBI:44337"/>
        <dbReference type="ChEBI" id="CHEBI:57287"/>
        <dbReference type="ChEBI" id="CHEBI:57288"/>
        <dbReference type="EC" id="2.3.1.1"/>
    </reaction>
</comment>
<protein>
    <recommendedName>
        <fullName evidence="6">Arginine biosynthesis bifunctional protein ArgJ</fullName>
    </recommendedName>
    <domain>
        <recommendedName>
            <fullName evidence="6">Glutamate N-acetyltransferase</fullName>
            <ecNumber evidence="6">2.3.1.35</ecNumber>
        </recommendedName>
        <alternativeName>
            <fullName evidence="6">Ornithine acetyltransferase</fullName>
            <shortName evidence="6">OATase</shortName>
        </alternativeName>
        <alternativeName>
            <fullName evidence="6">Ornithine transacetylase</fullName>
        </alternativeName>
    </domain>
    <domain>
        <recommendedName>
            <fullName evidence="6">Amino-acid acetyltransferase</fullName>
            <ecNumber evidence="6">2.3.1.1</ecNumber>
        </recommendedName>
        <alternativeName>
            <fullName evidence="6">N-acetylglutamate synthase</fullName>
            <shortName evidence="6">AGSase</shortName>
        </alternativeName>
    </domain>
    <component>
        <recommendedName>
            <fullName evidence="6">Arginine biosynthesis bifunctional protein ArgJ alpha chain</fullName>
        </recommendedName>
    </component>
    <component>
        <recommendedName>
            <fullName evidence="6">Arginine biosynthesis bifunctional protein ArgJ beta chain</fullName>
        </recommendedName>
    </component>
</protein>
<keyword evidence="6" id="KW-0055">Arginine biosynthesis</keyword>
<keyword evidence="6" id="KW-0963">Cytoplasm</keyword>
<dbReference type="PANTHER" id="PTHR23100:SF0">
    <property type="entry name" value="ARGININE BIOSYNTHESIS BIFUNCTIONAL PROTEIN ARGJ, MITOCHONDRIAL"/>
    <property type="match status" value="1"/>
</dbReference>
<dbReference type="CDD" id="cd02152">
    <property type="entry name" value="OAT"/>
    <property type="match status" value="1"/>
</dbReference>
<feature type="binding site" evidence="6">
    <location>
        <position position="415"/>
    </location>
    <ligand>
        <name>substrate</name>
    </ligand>
</feature>
<dbReference type="GO" id="GO:0004358">
    <property type="term" value="F:L-glutamate N-acetyltransferase activity, acting on acetyl-L-ornithine as donor"/>
    <property type="evidence" value="ECO:0007669"/>
    <property type="project" value="UniProtKB-EC"/>
</dbReference>
<comment type="pathway">
    <text evidence="6">Amino-acid biosynthesis; L-arginine biosynthesis; L-ornithine and N-acetyl-L-glutamate from L-glutamate and N(2)-acetyl-L-ornithine (cyclic): step 1/1.</text>
</comment>
<dbReference type="Gene3D" id="3.10.20.340">
    <property type="entry name" value="ArgJ beta chain, C-terminal domain"/>
    <property type="match status" value="1"/>
</dbReference>
<comment type="subcellular location">
    <subcellularLocation>
        <location evidence="6">Cytoplasm</location>
    </subcellularLocation>
</comment>
<feature type="binding site" evidence="6">
    <location>
        <position position="203"/>
    </location>
    <ligand>
        <name>substrate</name>
    </ligand>
</feature>
<keyword evidence="6" id="KW-0511">Multifunctional enzyme</keyword>
<reference evidence="8" key="1">
    <citation type="submission" date="2021-11" db="EMBL/GenBank/DDBJ databases">
        <title>Cultivation dependent microbiological survey of springs from the worlds oldest radium mine currently devoted to the extraction of radon-saturated water.</title>
        <authorList>
            <person name="Kapinusova G."/>
            <person name="Smrhova T."/>
            <person name="Strejcek M."/>
            <person name="Suman J."/>
            <person name="Jani K."/>
            <person name="Pajer P."/>
            <person name="Uhlik O."/>
        </authorList>
    </citation>
    <scope>NUCLEOTIDE SEQUENCE [LARGE SCALE GENOMIC DNA]</scope>
    <source>
        <strain evidence="8">J379</strain>
    </source>
</reference>
<accession>A0ABY5PCQ6</accession>
<evidence type="ECO:0000313" key="8">
    <source>
        <dbReference type="Proteomes" id="UP001058860"/>
    </source>
</evidence>
<feature type="site" description="Involved in the stabilization of negative charge on the oxyanion by the formation of the oxyanion hole" evidence="6">
    <location>
        <position position="130"/>
    </location>
</feature>
<dbReference type="EC" id="2.3.1.35" evidence="6"/>
<comment type="similarity">
    <text evidence="1 6">Belongs to the ArgJ family.</text>
</comment>
<comment type="pathway">
    <text evidence="6">Amino-acid biosynthesis; L-arginine biosynthesis; N(2)-acetyl-L-ornithine from L-glutamate: step 1/4.</text>
</comment>
<dbReference type="InterPro" id="IPR016117">
    <property type="entry name" value="ArgJ-like_dom_sf"/>
</dbReference>
<evidence type="ECO:0000256" key="1">
    <source>
        <dbReference type="ARBA" id="ARBA00006774"/>
    </source>
</evidence>
<dbReference type="HAMAP" id="MF_01106">
    <property type="entry name" value="ArgJ"/>
    <property type="match status" value="1"/>
</dbReference>
<keyword evidence="4 6" id="KW-0068">Autocatalytic cleavage</keyword>
<dbReference type="InterPro" id="IPR042195">
    <property type="entry name" value="ArgJ_beta_C"/>
</dbReference>
<feature type="binding site" evidence="6">
    <location>
        <position position="166"/>
    </location>
    <ligand>
        <name>substrate</name>
    </ligand>
</feature>
<comment type="function">
    <text evidence="6">Catalyzes two activities which are involved in the cyclic version of arginine biosynthesis: the synthesis of N-acetylglutamate from glutamate and acetyl-CoA as the acetyl donor, and of ornithine by transacetylation between N(2)-acetylornithine and glutamate.</text>
</comment>
<feature type="chain" id="PRO_5044902005" description="Arginine biosynthesis bifunctional protein ArgJ beta chain" evidence="6">
    <location>
        <begin position="203"/>
        <end position="415"/>
    </location>
</feature>
<name>A0ABY5PCQ6_9ACTN</name>
<dbReference type="NCBIfam" id="TIGR00120">
    <property type="entry name" value="ArgJ"/>
    <property type="match status" value="1"/>
</dbReference>
<dbReference type="PANTHER" id="PTHR23100">
    <property type="entry name" value="ARGININE BIOSYNTHESIS BIFUNCTIONAL PROTEIN ARGJ"/>
    <property type="match status" value="1"/>
</dbReference>
<dbReference type="InterPro" id="IPR002813">
    <property type="entry name" value="Arg_biosynth_ArgJ"/>
</dbReference>
<dbReference type="EMBL" id="CP088295">
    <property type="protein sequence ID" value="UUY02240.1"/>
    <property type="molecule type" value="Genomic_DNA"/>
</dbReference>
<evidence type="ECO:0000256" key="6">
    <source>
        <dbReference type="HAMAP-Rule" id="MF_01106"/>
    </source>
</evidence>
<evidence type="ECO:0000256" key="3">
    <source>
        <dbReference type="ARBA" id="ARBA00022679"/>
    </source>
</evidence>
<dbReference type="SUPFAM" id="SSF56266">
    <property type="entry name" value="DmpA/ArgJ-like"/>
    <property type="match status" value="1"/>
</dbReference>
<organism evidence="7 8">
    <name type="scientific">Svornostia abyssi</name>
    <dbReference type="NCBI Taxonomy" id="2898438"/>
    <lineage>
        <taxon>Bacteria</taxon>
        <taxon>Bacillati</taxon>
        <taxon>Actinomycetota</taxon>
        <taxon>Thermoleophilia</taxon>
        <taxon>Solirubrobacterales</taxon>
        <taxon>Baekduiaceae</taxon>
        <taxon>Svornostia</taxon>
    </lineage>
</organism>
<comment type="catalytic activity">
    <reaction evidence="6">
        <text>N(2)-acetyl-L-ornithine + L-glutamate = N-acetyl-L-glutamate + L-ornithine</text>
        <dbReference type="Rhea" id="RHEA:15349"/>
        <dbReference type="ChEBI" id="CHEBI:29985"/>
        <dbReference type="ChEBI" id="CHEBI:44337"/>
        <dbReference type="ChEBI" id="CHEBI:46911"/>
        <dbReference type="ChEBI" id="CHEBI:57805"/>
        <dbReference type="EC" id="2.3.1.35"/>
    </reaction>
</comment>
<feature type="chain" id="PRO_5044902006" description="Arginine biosynthesis bifunctional protein ArgJ alpha chain" evidence="6">
    <location>
        <begin position="1"/>
        <end position="202"/>
    </location>
</feature>
<keyword evidence="8" id="KW-1185">Reference proteome</keyword>